<dbReference type="InterPro" id="IPR011990">
    <property type="entry name" value="TPR-like_helical_dom_sf"/>
</dbReference>
<evidence type="ECO:0000313" key="2">
    <source>
        <dbReference type="Proteomes" id="UP000243515"/>
    </source>
</evidence>
<sequence>MPLPSYLIDIVLRCLIESNRLTTAKWLLYGSIKHDRNCGLCGLFLHGLWKKTRNVELLNGQLKKLLSLLPGFGKKPTAKLFNPVLKAYVDFGRVTDAEALVEDMQTKYGIPLKCRTKGMLVYSRALECDWDAVERGLQEMYDLGFTNSWVDFIRIFDRIFLEYWVGHSGTAIKDFIFRSVEKYGIVPDRILYQHMLEALVEKGNMDMITEFMQLARTRKWNISIDEQKFIEVLRSRRLARESSPVGSWQMLQAARVKYGQSAVSRQLLGFDRRSVPIQEVNLMPITGAIIPWYKRSMEEVLPSRPVDQFQPLDRQMARFMHAGKLREALNCFRNAKAAKLQLTPLHVELAVIATLVEDGLTAARELVHEEWNNVRHLSPFFPLFFRQVTEADPSAEAELIKTAIFRYYGLCWDHPMLLVKHHLMASTCRRLITQNKPEEALDVLKLAYMSRWGRRDKFGGTCMKMFVRAFQATNKIKGVRWCIITGLCRGSALNKDFVVEVRRVIAALKLQSKPIHKRRARERATYLKYLDFLASLLERKCEGDPSLSELHGNRTEKLFARKRYEWPVVADRLQCDFASIQQVVKSWDEEFELDKLFGRIHPNPEVTAALWDESRVVQEEDYFVEDAP</sequence>
<dbReference type="EMBL" id="NPHW01003608">
    <property type="protein sequence ID" value="OXV09286.1"/>
    <property type="molecule type" value="Genomic_DNA"/>
</dbReference>
<organism evidence="1 2">
    <name type="scientific">Elaphomyces granulatus</name>
    <dbReference type="NCBI Taxonomy" id="519963"/>
    <lineage>
        <taxon>Eukaryota</taxon>
        <taxon>Fungi</taxon>
        <taxon>Dikarya</taxon>
        <taxon>Ascomycota</taxon>
        <taxon>Pezizomycotina</taxon>
        <taxon>Eurotiomycetes</taxon>
        <taxon>Eurotiomycetidae</taxon>
        <taxon>Eurotiales</taxon>
        <taxon>Elaphomycetaceae</taxon>
        <taxon>Elaphomyces</taxon>
    </lineage>
</organism>
<evidence type="ECO:0000313" key="1">
    <source>
        <dbReference type="EMBL" id="OXV09286.1"/>
    </source>
</evidence>
<dbReference type="Proteomes" id="UP000243515">
    <property type="component" value="Unassembled WGS sequence"/>
</dbReference>
<gene>
    <name evidence="1" type="ORF">Egran_02951</name>
</gene>
<keyword evidence="2" id="KW-1185">Reference proteome</keyword>
<dbReference type="AlphaFoldDB" id="A0A232LYW3"/>
<reference evidence="1 2" key="1">
    <citation type="journal article" date="2015" name="Environ. Microbiol.">
        <title>Metagenome sequence of Elaphomyces granulatus from sporocarp tissue reveals Ascomycota ectomycorrhizal fingerprints of genome expansion and a Proteobacteria-rich microbiome.</title>
        <authorList>
            <person name="Quandt C.A."/>
            <person name="Kohler A."/>
            <person name="Hesse C.N."/>
            <person name="Sharpton T.J."/>
            <person name="Martin F."/>
            <person name="Spatafora J.W."/>
        </authorList>
    </citation>
    <scope>NUCLEOTIDE SEQUENCE [LARGE SCALE GENOMIC DNA]</scope>
    <source>
        <strain evidence="1 2">OSC145934</strain>
    </source>
</reference>
<accession>A0A232LYW3</accession>
<dbReference type="Gene3D" id="1.25.40.10">
    <property type="entry name" value="Tetratricopeptide repeat domain"/>
    <property type="match status" value="1"/>
</dbReference>
<dbReference type="OrthoDB" id="3026777at2759"/>
<proteinExistence type="predicted"/>
<protein>
    <submittedName>
        <fullName evidence="1">Uncharacterized protein</fullName>
    </submittedName>
</protein>
<name>A0A232LYW3_9EURO</name>
<comment type="caution">
    <text evidence="1">The sequence shown here is derived from an EMBL/GenBank/DDBJ whole genome shotgun (WGS) entry which is preliminary data.</text>
</comment>